<dbReference type="AlphaFoldDB" id="A0A1N7J7Q3"/>
<reference evidence="3" key="1">
    <citation type="submission" date="2017-01" db="EMBL/GenBank/DDBJ databases">
        <authorList>
            <person name="Varghese N."/>
            <person name="Submissions S."/>
        </authorList>
    </citation>
    <scope>NUCLEOTIDE SEQUENCE [LARGE SCALE GENOMIC DNA]</scope>
    <source>
        <strain evidence="3">DSM 19945</strain>
    </source>
</reference>
<evidence type="ECO:0000313" key="2">
    <source>
        <dbReference type="EMBL" id="SIS45281.1"/>
    </source>
</evidence>
<feature type="domain" description="Rhodanese" evidence="1">
    <location>
        <begin position="28"/>
        <end position="124"/>
    </location>
</feature>
<dbReference type="PANTHER" id="PTHR43031">
    <property type="entry name" value="FAD-DEPENDENT OXIDOREDUCTASE"/>
    <property type="match status" value="1"/>
</dbReference>
<evidence type="ECO:0000259" key="1">
    <source>
        <dbReference type="PROSITE" id="PS50206"/>
    </source>
</evidence>
<accession>A0A1N7J7Q3</accession>
<dbReference type="InterPro" id="IPR050229">
    <property type="entry name" value="GlpE_sulfurtransferase"/>
</dbReference>
<dbReference type="PANTHER" id="PTHR43031:SF1">
    <property type="entry name" value="PYRIDINE NUCLEOTIDE-DISULPHIDE OXIDOREDUCTASE"/>
    <property type="match status" value="1"/>
</dbReference>
<dbReference type="PROSITE" id="PS50206">
    <property type="entry name" value="RHODANESE_3"/>
    <property type="match status" value="1"/>
</dbReference>
<dbReference type="RefSeq" id="WP_076483588.1">
    <property type="nucleotide sequence ID" value="NZ_FTOG01000001.1"/>
</dbReference>
<dbReference type="STRING" id="453582.SAMN05421580_101434"/>
<dbReference type="SUPFAM" id="SSF52821">
    <property type="entry name" value="Rhodanese/Cell cycle control phosphatase"/>
    <property type="match status" value="1"/>
</dbReference>
<dbReference type="Gene3D" id="3.40.250.10">
    <property type="entry name" value="Rhodanese-like domain"/>
    <property type="match status" value="1"/>
</dbReference>
<sequence length="124" mass="13284">MFNFLRPSGQGQGRVERIAPKDAVQMVAKGEAVLLDVRDGMELRATGKAKGALHVPMMSLSMKCDPSSPECLKELSLDKPVVLYCASGARSQGAGRMLVSLGYTKVFNLGGLNDWHHGGGQVVR</sequence>
<proteinExistence type="predicted"/>
<dbReference type="EMBL" id="FTOG01000001">
    <property type="protein sequence ID" value="SIS45281.1"/>
    <property type="molecule type" value="Genomic_DNA"/>
</dbReference>
<dbReference type="Proteomes" id="UP000186221">
    <property type="component" value="Unassembled WGS sequence"/>
</dbReference>
<gene>
    <name evidence="2" type="ORF">SAMN05421580_101434</name>
</gene>
<dbReference type="InterPro" id="IPR001763">
    <property type="entry name" value="Rhodanese-like_dom"/>
</dbReference>
<dbReference type="Pfam" id="PF00581">
    <property type="entry name" value="Rhodanese"/>
    <property type="match status" value="1"/>
</dbReference>
<name>A0A1N7J7Q3_9RHOB</name>
<keyword evidence="2" id="KW-0808">Transferase</keyword>
<dbReference type="OrthoDB" id="9807812at2"/>
<dbReference type="GO" id="GO:0016740">
    <property type="term" value="F:transferase activity"/>
    <property type="evidence" value="ECO:0007669"/>
    <property type="project" value="UniProtKB-KW"/>
</dbReference>
<organism evidence="2 3">
    <name type="scientific">Rhodobacter aestuarii</name>
    <dbReference type="NCBI Taxonomy" id="453582"/>
    <lineage>
        <taxon>Bacteria</taxon>
        <taxon>Pseudomonadati</taxon>
        <taxon>Pseudomonadota</taxon>
        <taxon>Alphaproteobacteria</taxon>
        <taxon>Rhodobacterales</taxon>
        <taxon>Rhodobacter group</taxon>
        <taxon>Rhodobacter</taxon>
    </lineage>
</organism>
<dbReference type="InterPro" id="IPR036873">
    <property type="entry name" value="Rhodanese-like_dom_sf"/>
</dbReference>
<keyword evidence="3" id="KW-1185">Reference proteome</keyword>
<evidence type="ECO:0000313" key="3">
    <source>
        <dbReference type="Proteomes" id="UP000186221"/>
    </source>
</evidence>
<dbReference type="SMART" id="SM00450">
    <property type="entry name" value="RHOD"/>
    <property type="match status" value="1"/>
</dbReference>
<protein>
    <submittedName>
        <fullName evidence="2">Rhodanese-related sulfurtransferase</fullName>
    </submittedName>
</protein>